<keyword evidence="2" id="KW-0732">Signal</keyword>
<reference evidence="3" key="1">
    <citation type="journal article" date="2018" name="DNA Res.">
        <title>Multiple hybrid de novo genome assembly of finger millet, an orphan allotetraploid crop.</title>
        <authorList>
            <person name="Hatakeyama M."/>
            <person name="Aluri S."/>
            <person name="Balachadran M.T."/>
            <person name="Sivarajan S.R."/>
            <person name="Patrignani A."/>
            <person name="Gruter S."/>
            <person name="Poveda L."/>
            <person name="Shimizu-Inatsugi R."/>
            <person name="Baeten J."/>
            <person name="Francoijs K.J."/>
            <person name="Nataraja K.N."/>
            <person name="Reddy Y.A.N."/>
            <person name="Phadnis S."/>
            <person name="Ravikumar R.L."/>
            <person name="Schlapbach R."/>
            <person name="Sreeman S.M."/>
            <person name="Shimizu K.K."/>
        </authorList>
    </citation>
    <scope>NUCLEOTIDE SEQUENCE</scope>
</reference>
<organism evidence="3 4">
    <name type="scientific">Eleusine coracana subsp. coracana</name>
    <dbReference type="NCBI Taxonomy" id="191504"/>
    <lineage>
        <taxon>Eukaryota</taxon>
        <taxon>Viridiplantae</taxon>
        <taxon>Streptophyta</taxon>
        <taxon>Embryophyta</taxon>
        <taxon>Tracheophyta</taxon>
        <taxon>Spermatophyta</taxon>
        <taxon>Magnoliopsida</taxon>
        <taxon>Liliopsida</taxon>
        <taxon>Poales</taxon>
        <taxon>Poaceae</taxon>
        <taxon>PACMAD clade</taxon>
        <taxon>Chloridoideae</taxon>
        <taxon>Cynodonteae</taxon>
        <taxon>Eleusininae</taxon>
        <taxon>Eleusine</taxon>
    </lineage>
</organism>
<accession>A0AAV5DXX2</accession>
<name>A0AAV5DXX2_ELECO</name>
<evidence type="ECO:0000256" key="2">
    <source>
        <dbReference type="SAM" id="SignalP"/>
    </source>
</evidence>
<feature type="chain" id="PRO_5043730545" evidence="2">
    <location>
        <begin position="40"/>
        <end position="97"/>
    </location>
</feature>
<proteinExistence type="predicted"/>
<dbReference type="EMBL" id="BQKI01000071">
    <property type="protein sequence ID" value="GJN15030.1"/>
    <property type="molecule type" value="Genomic_DNA"/>
</dbReference>
<protein>
    <submittedName>
        <fullName evidence="3">Uncharacterized protein</fullName>
    </submittedName>
</protein>
<evidence type="ECO:0000313" key="4">
    <source>
        <dbReference type="Proteomes" id="UP001054889"/>
    </source>
</evidence>
<sequence length="97" mass="10156">MGSPRGRGIRGETSLPMRPVLLGVLVLCLLVSRCSPCEGRKLPAAKVEGSKVMMSFEGGLVLRVPPPPSGGEEAMPTGFTTRAERSMRSVPSPGVGH</sequence>
<reference evidence="3" key="2">
    <citation type="submission" date="2021-12" db="EMBL/GenBank/DDBJ databases">
        <title>Resequencing data analysis of finger millet.</title>
        <authorList>
            <person name="Hatakeyama M."/>
            <person name="Aluri S."/>
            <person name="Balachadran M.T."/>
            <person name="Sivarajan S.R."/>
            <person name="Poveda L."/>
            <person name="Shimizu-Inatsugi R."/>
            <person name="Schlapbach R."/>
            <person name="Sreeman S.M."/>
            <person name="Shimizu K.K."/>
        </authorList>
    </citation>
    <scope>NUCLEOTIDE SEQUENCE</scope>
</reference>
<evidence type="ECO:0000256" key="1">
    <source>
        <dbReference type="SAM" id="MobiDB-lite"/>
    </source>
</evidence>
<dbReference type="AlphaFoldDB" id="A0AAV5DXX2"/>
<feature type="region of interest" description="Disordered" evidence="1">
    <location>
        <begin position="63"/>
        <end position="97"/>
    </location>
</feature>
<keyword evidence="4" id="KW-1185">Reference proteome</keyword>
<gene>
    <name evidence="3" type="primary">gb01915</name>
    <name evidence="3" type="ORF">PR202_gb01915</name>
</gene>
<feature type="signal peptide" evidence="2">
    <location>
        <begin position="1"/>
        <end position="39"/>
    </location>
</feature>
<evidence type="ECO:0000313" key="3">
    <source>
        <dbReference type="EMBL" id="GJN15030.1"/>
    </source>
</evidence>
<comment type="caution">
    <text evidence="3">The sequence shown here is derived from an EMBL/GenBank/DDBJ whole genome shotgun (WGS) entry which is preliminary data.</text>
</comment>
<dbReference type="Proteomes" id="UP001054889">
    <property type="component" value="Unassembled WGS sequence"/>
</dbReference>